<dbReference type="Gene3D" id="3.40.50.970">
    <property type="match status" value="1"/>
</dbReference>
<evidence type="ECO:0000256" key="3">
    <source>
        <dbReference type="ARBA" id="ARBA00023002"/>
    </source>
</evidence>
<dbReference type="PANTHER" id="PTHR32154">
    <property type="entry name" value="PYRUVATE-FLAVODOXIN OXIDOREDUCTASE-RELATED"/>
    <property type="match status" value="1"/>
</dbReference>
<dbReference type="InterPro" id="IPR053400">
    <property type="entry name" value="2-oxoacid_Fdx_oxidoreductase"/>
</dbReference>
<comment type="subunit">
    <text evidence="1">Heterodimer composed of an alpha and a beta subunit.</text>
</comment>
<feature type="domain" description="Pyruvate flavodoxin/ferredoxin oxidoreductase pyrimidine binding" evidence="7">
    <location>
        <begin position="253"/>
        <end position="509"/>
    </location>
</feature>
<evidence type="ECO:0000256" key="2">
    <source>
        <dbReference type="ARBA" id="ARBA00012691"/>
    </source>
</evidence>
<feature type="domain" description="Pyruvate/ketoisovalerate oxidoreductase catalytic" evidence="6">
    <location>
        <begin position="15"/>
        <end position="218"/>
    </location>
</feature>
<keyword evidence="3" id="KW-0560">Oxidoreductase</keyword>
<dbReference type="InterPro" id="IPR009014">
    <property type="entry name" value="Transketo_C/PFOR_II"/>
</dbReference>
<dbReference type="InterPro" id="IPR019752">
    <property type="entry name" value="Pyrv/ketoisovalerate_OxRed_cat"/>
</dbReference>
<dbReference type="InterPro" id="IPR002869">
    <property type="entry name" value="Pyrv_flavodox_OxRed_cen"/>
</dbReference>
<comment type="caution">
    <text evidence="10">The sequence shown here is derived from an EMBL/GenBank/DDBJ whole genome shotgun (WGS) entry which is preliminary data.</text>
</comment>
<gene>
    <name evidence="10" type="ORF">ENT82_04860</name>
    <name evidence="9" type="ORF">ENU43_06115</name>
</gene>
<dbReference type="EMBL" id="DTAD01000050">
    <property type="protein sequence ID" value="HGN90441.1"/>
    <property type="molecule type" value="Genomic_DNA"/>
</dbReference>
<dbReference type="PANTHER" id="PTHR32154:SF16">
    <property type="entry name" value="PYRUVATE FLAVODOXIN_FERREDOXIN OXIDOREDUCTASE DOMAIN PROTEIN"/>
    <property type="match status" value="1"/>
</dbReference>
<dbReference type="Pfam" id="PF01558">
    <property type="entry name" value="POR"/>
    <property type="match status" value="1"/>
</dbReference>
<dbReference type="SUPFAM" id="SSF52922">
    <property type="entry name" value="TK C-terminal domain-like"/>
    <property type="match status" value="1"/>
</dbReference>
<dbReference type="EMBL" id="DTCM01000076">
    <property type="protein sequence ID" value="HGL41221.1"/>
    <property type="molecule type" value="Genomic_DNA"/>
</dbReference>
<dbReference type="InterPro" id="IPR002880">
    <property type="entry name" value="Pyrv_Fd/Flavodoxin_OxRdtase_N"/>
</dbReference>
<dbReference type="FunFam" id="3.40.50.970:FF:000022">
    <property type="entry name" value="2-oxoglutarate ferredoxin oxidoreductase alpha subunit"/>
    <property type="match status" value="1"/>
</dbReference>
<sequence>MVSTKISWMIGGAQGTGVDSSANVFSRAAASYGLYVFGKREYYSNIKGEHSYFSVVISDGRVHSTMDEVHLLATFDSETVVRHAWEVVEGGGIIYDSLAVGEKITSIPTLEKPVLENILMRLSKEGVGDTVGDVLEVARRNGVRLYPIPYMELLKKVGDKTGEKQMSALARMTNTIAVGASLTLLSIPLTHLETAFSQVFRAKASVVKSNLIAAEEAHEYVMKNFAGDFPYRVEPKTKQKQLFISGTSAVALGKIAAGCRFQTYYPITPASDESVYLEDHMVFKLREEYPHVKEMEELDGHGSIVVVQTEDEISAVNMVSGAALAGARASTATSGPGFDLMIEGVGYAGMNEIPIVITLYQRGGPSTGLPTRHEQGELLFSIFGGHGEFPRIVIASGDIEEAFYDVAKAFNYAERYQTPVIHILDKALANSTMTVDVFDLSKIVIDRGKLVTSWDNSLGEYKRFKFTEDGISYRTVLGVENGIFWNTGDEHDELGHITEEPSTRDKMMEKRMKKLEIADAEIPDSERVILYGDYDAPYLVLSWGSTKGAIIDAIEYLASEGLRFAFAQIKVLNPFPTRFLQNLIPQYKRTIVVEQNYTGQLATLIKARTGIHTDHLIVKYNGRPFSFSEVRDGLREAVIKGTPRIVKRSGG</sequence>
<dbReference type="GO" id="GO:0019164">
    <property type="term" value="F:pyruvate synthase activity"/>
    <property type="evidence" value="ECO:0007669"/>
    <property type="project" value="UniProtKB-ARBA"/>
</dbReference>
<dbReference type="InterPro" id="IPR050722">
    <property type="entry name" value="Pyruvate:ferred/Flavod_OxRd"/>
</dbReference>
<dbReference type="AlphaFoldDB" id="A0A7C4E239"/>
<evidence type="ECO:0000256" key="4">
    <source>
        <dbReference type="ARBA" id="ARBA00023317"/>
    </source>
</evidence>
<dbReference type="FunFam" id="3.40.50.920:FF:000009">
    <property type="entry name" value="2-oxoglutarate ferredoxin oxidoreductase subunit alpha"/>
    <property type="match status" value="1"/>
</dbReference>
<evidence type="ECO:0000313" key="10">
    <source>
        <dbReference type="EMBL" id="HGN90441.1"/>
    </source>
</evidence>
<dbReference type="CDD" id="cd07034">
    <property type="entry name" value="TPP_PYR_PFOR_IOR-alpha_like"/>
    <property type="match status" value="1"/>
</dbReference>
<dbReference type="SUPFAM" id="SSF53323">
    <property type="entry name" value="Pyruvate-ferredoxin oxidoreductase, PFOR, domain III"/>
    <property type="match status" value="1"/>
</dbReference>
<protein>
    <recommendedName>
        <fullName evidence="2">2-oxoacid oxidoreductase (ferredoxin)</fullName>
        <ecNumber evidence="2">1.2.7.11</ecNumber>
    </recommendedName>
</protein>
<evidence type="ECO:0000256" key="1">
    <source>
        <dbReference type="ARBA" id="ARBA00011631"/>
    </source>
</evidence>
<organism evidence="10">
    <name type="scientific">Caldiarchaeum subterraneum</name>
    <dbReference type="NCBI Taxonomy" id="311458"/>
    <lineage>
        <taxon>Archaea</taxon>
        <taxon>Nitrososphaerota</taxon>
        <taxon>Candidatus Caldarchaeales</taxon>
        <taxon>Candidatus Caldarchaeaceae</taxon>
        <taxon>Candidatus Caldarchaeum</taxon>
    </lineage>
</organism>
<reference evidence="10" key="1">
    <citation type="journal article" date="2020" name="mSystems">
        <title>Genome- and Community-Level Interaction Insights into Carbon Utilization and Element Cycling Functions of Hydrothermarchaeota in Hydrothermal Sediment.</title>
        <authorList>
            <person name="Zhou Z."/>
            <person name="Liu Y."/>
            <person name="Xu W."/>
            <person name="Pan J."/>
            <person name="Luo Z.H."/>
            <person name="Li M."/>
        </authorList>
    </citation>
    <scope>NUCLEOTIDE SEQUENCE [LARGE SCALE GENOMIC DNA]</scope>
    <source>
        <strain evidence="10">SpSt-613</strain>
        <strain evidence="9">SpSt-669</strain>
    </source>
</reference>
<evidence type="ECO:0000259" key="6">
    <source>
        <dbReference type="Pfam" id="PF01558"/>
    </source>
</evidence>
<evidence type="ECO:0000313" key="9">
    <source>
        <dbReference type="EMBL" id="HGL41221.1"/>
    </source>
</evidence>
<dbReference type="InterPro" id="IPR033412">
    <property type="entry name" value="PFOR_II"/>
</dbReference>
<evidence type="ECO:0000259" key="7">
    <source>
        <dbReference type="Pfam" id="PF01855"/>
    </source>
</evidence>
<accession>A0A7C4E239</accession>
<dbReference type="Gene3D" id="3.40.920.10">
    <property type="entry name" value="Pyruvate-ferredoxin oxidoreductase, PFOR, domain III"/>
    <property type="match status" value="1"/>
</dbReference>
<dbReference type="Gene3D" id="3.40.50.920">
    <property type="match status" value="1"/>
</dbReference>
<dbReference type="SUPFAM" id="SSF52518">
    <property type="entry name" value="Thiamin diphosphate-binding fold (THDP-binding)"/>
    <property type="match status" value="1"/>
</dbReference>
<proteinExistence type="predicted"/>
<evidence type="ECO:0000256" key="5">
    <source>
        <dbReference type="ARBA" id="ARBA00048893"/>
    </source>
</evidence>
<keyword evidence="4" id="KW-0670">Pyruvate</keyword>
<dbReference type="NCBIfam" id="NF041170">
    <property type="entry name" value="Oxoac_fdxalpha_Archa"/>
    <property type="match status" value="1"/>
</dbReference>
<dbReference type="EC" id="1.2.7.11" evidence="2"/>
<feature type="domain" description="Pyruvate:ferredoxin oxidoreductase core" evidence="8">
    <location>
        <begin position="536"/>
        <end position="629"/>
    </location>
</feature>
<dbReference type="Pfam" id="PF17147">
    <property type="entry name" value="PFOR_II"/>
    <property type="match status" value="1"/>
</dbReference>
<dbReference type="GO" id="GO:0018491">
    <property type="term" value="F:2-oxobutyrate synthase activity"/>
    <property type="evidence" value="ECO:0007669"/>
    <property type="project" value="UniProtKB-ARBA"/>
</dbReference>
<comment type="catalytic activity">
    <reaction evidence="5">
        <text>a 2-oxocarboxylate + 2 oxidized [2Fe-2S]-[ferredoxin] + CoA = an acyl-CoA + 2 reduced [2Fe-2S]-[ferredoxin] + CO2 + H(+)</text>
        <dbReference type="Rhea" id="RHEA:42316"/>
        <dbReference type="Rhea" id="RHEA-COMP:10000"/>
        <dbReference type="Rhea" id="RHEA-COMP:10001"/>
        <dbReference type="ChEBI" id="CHEBI:15378"/>
        <dbReference type="ChEBI" id="CHEBI:16526"/>
        <dbReference type="ChEBI" id="CHEBI:33737"/>
        <dbReference type="ChEBI" id="CHEBI:33738"/>
        <dbReference type="ChEBI" id="CHEBI:35179"/>
        <dbReference type="ChEBI" id="CHEBI:57287"/>
        <dbReference type="ChEBI" id="CHEBI:58342"/>
        <dbReference type="EC" id="1.2.7.11"/>
    </reaction>
</comment>
<dbReference type="Pfam" id="PF01855">
    <property type="entry name" value="POR_N"/>
    <property type="match status" value="1"/>
</dbReference>
<dbReference type="InterPro" id="IPR029061">
    <property type="entry name" value="THDP-binding"/>
</dbReference>
<evidence type="ECO:0000259" key="8">
    <source>
        <dbReference type="Pfam" id="PF17147"/>
    </source>
</evidence>
<name>A0A7C4E239_CALS0</name>
<dbReference type="GO" id="GO:0006979">
    <property type="term" value="P:response to oxidative stress"/>
    <property type="evidence" value="ECO:0007669"/>
    <property type="project" value="TreeGrafter"/>
</dbReference>